<sequence length="263" mass="28955">MTANLTRALFIGDDRVASARSITATSWVGSDYAPANVANRVPAYRWATTDPLAELTIDFGADVAISAILVELYRGEWPLPTGGTFRFRLDPDGGAAGAGALLDRTVAADLVEGYATHLELLDAEYAARYLTIKLGLTGADRYEVATAIAGTWWQPPDNYSFGAVEKRVDPSDLSMRAASGTLHPDYRPGWRSWSLQLDQMPEDTRDWFRDLHRQQGQRGRFVFCKEPAAAATETAVCRFASDPAFTRNLPLAWDIPVEIEQLV</sequence>
<dbReference type="STRING" id="560819.SAMN05428998_1084"/>
<evidence type="ECO:0000313" key="2">
    <source>
        <dbReference type="Proteomes" id="UP000192917"/>
    </source>
</evidence>
<dbReference type="Proteomes" id="UP000192917">
    <property type="component" value="Unassembled WGS sequence"/>
</dbReference>
<gene>
    <name evidence="1" type="ORF">SAMN05428998_1084</name>
</gene>
<evidence type="ECO:0000313" key="1">
    <source>
        <dbReference type="EMBL" id="SMF23388.1"/>
    </source>
</evidence>
<accession>A0A1Y6BRK7</accession>
<protein>
    <submittedName>
        <fullName evidence="1">Uncharacterized protein</fullName>
    </submittedName>
</protein>
<dbReference type="AlphaFoldDB" id="A0A1Y6BRK7"/>
<organism evidence="1 2">
    <name type="scientific">Tistlia consotensis USBA 355</name>
    <dbReference type="NCBI Taxonomy" id="560819"/>
    <lineage>
        <taxon>Bacteria</taxon>
        <taxon>Pseudomonadati</taxon>
        <taxon>Pseudomonadota</taxon>
        <taxon>Alphaproteobacteria</taxon>
        <taxon>Rhodospirillales</taxon>
        <taxon>Rhodovibrionaceae</taxon>
        <taxon>Tistlia</taxon>
    </lineage>
</organism>
<proteinExistence type="predicted"/>
<keyword evidence="2" id="KW-1185">Reference proteome</keyword>
<dbReference type="RefSeq" id="WP_085122900.1">
    <property type="nucleotide sequence ID" value="NZ_FWZX01000008.1"/>
</dbReference>
<name>A0A1Y6BRK7_9PROT</name>
<reference evidence="1 2" key="1">
    <citation type="submission" date="2017-04" db="EMBL/GenBank/DDBJ databases">
        <authorList>
            <person name="Afonso C.L."/>
            <person name="Miller P.J."/>
            <person name="Scott M.A."/>
            <person name="Spackman E."/>
            <person name="Goraichik I."/>
            <person name="Dimitrov K.M."/>
            <person name="Suarez D.L."/>
            <person name="Swayne D.E."/>
        </authorList>
    </citation>
    <scope>NUCLEOTIDE SEQUENCE [LARGE SCALE GENOMIC DNA]</scope>
    <source>
        <strain evidence="1 2">USBA 355</strain>
    </source>
</reference>
<dbReference type="EMBL" id="FWZX01000008">
    <property type="protein sequence ID" value="SMF23388.1"/>
    <property type="molecule type" value="Genomic_DNA"/>
</dbReference>